<dbReference type="EMBL" id="CP025057">
    <property type="protein sequence ID" value="AUB31458.1"/>
    <property type="molecule type" value="Genomic_DNA"/>
</dbReference>
<dbReference type="RefSeq" id="WP_100916449.1">
    <property type="nucleotide sequence ID" value="NZ_CP025057.1"/>
</dbReference>
<organism evidence="1 2">
    <name type="scientific">Spiroplasma floricola 23-6</name>
    <dbReference type="NCBI Taxonomy" id="1336749"/>
    <lineage>
        <taxon>Bacteria</taxon>
        <taxon>Bacillati</taxon>
        <taxon>Mycoplasmatota</taxon>
        <taxon>Mollicutes</taxon>
        <taxon>Entomoplasmatales</taxon>
        <taxon>Spiroplasmataceae</taxon>
        <taxon>Spiroplasma</taxon>
    </lineage>
</organism>
<gene>
    <name evidence="1" type="ORF">SFLOR_v1c04060</name>
</gene>
<keyword evidence="2" id="KW-1185">Reference proteome</keyword>
<evidence type="ECO:0000313" key="2">
    <source>
        <dbReference type="Proteomes" id="UP000231823"/>
    </source>
</evidence>
<dbReference type="Proteomes" id="UP000231823">
    <property type="component" value="Chromosome"/>
</dbReference>
<accession>A0A2K8SE06</accession>
<reference evidence="1 2" key="1">
    <citation type="submission" date="2017-12" db="EMBL/GenBank/DDBJ databases">
        <title>Complete genome sequence of Spiroplasma floricola 23-6 (ATCC 29989).</title>
        <authorList>
            <person name="Tsai Y.-M."/>
            <person name="Wu P.-S."/>
            <person name="Lo W.-S."/>
            <person name="Kuo C.-H."/>
        </authorList>
    </citation>
    <scope>NUCLEOTIDE SEQUENCE [LARGE SCALE GENOMIC DNA]</scope>
    <source>
        <strain evidence="1 2">23-6</strain>
    </source>
</reference>
<dbReference type="AlphaFoldDB" id="A0A2K8SE06"/>
<proteinExistence type="predicted"/>
<protein>
    <submittedName>
        <fullName evidence="1">Uncharacterized protein</fullName>
    </submittedName>
</protein>
<dbReference type="OrthoDB" id="389543at2"/>
<dbReference type="KEGG" id="sfz:SFLOR_v1c04060"/>
<evidence type="ECO:0000313" key="1">
    <source>
        <dbReference type="EMBL" id="AUB31458.1"/>
    </source>
</evidence>
<name>A0A2K8SE06_9MOLU</name>
<sequence>MRIKSDFVKEIEAEFKIILEKENLGGGANPASNLSIKMFYLTKHQFKSYDEFDQAVVTEIANTLQSLEDIIVKKALSYQALAKEAYNENIDPQKWIDYAQKEAQALSFEMYSEKEIKYLRHFHIVWLTWVYCDEELKKLRIKASRDKYHEIGKIEKDYIKKRTDVLLNNKYNNDNYY</sequence>